<proteinExistence type="predicted"/>
<protein>
    <submittedName>
        <fullName evidence="2">Uncharacterized protein</fullName>
    </submittedName>
</protein>
<reference evidence="2 3" key="1">
    <citation type="journal article" date="2013" name="Curr. Biol.">
        <title>The Genome of the Foraminiferan Reticulomyxa filosa.</title>
        <authorList>
            <person name="Glockner G."/>
            <person name="Hulsmann N."/>
            <person name="Schleicher M."/>
            <person name="Noegel A.A."/>
            <person name="Eichinger L."/>
            <person name="Gallinger C."/>
            <person name="Pawlowski J."/>
            <person name="Sierra R."/>
            <person name="Euteneuer U."/>
            <person name="Pillet L."/>
            <person name="Moustafa A."/>
            <person name="Platzer M."/>
            <person name="Groth M."/>
            <person name="Szafranski K."/>
            <person name="Schliwa M."/>
        </authorList>
    </citation>
    <scope>NUCLEOTIDE SEQUENCE [LARGE SCALE GENOMIC DNA]</scope>
</reference>
<feature type="coiled-coil region" evidence="1">
    <location>
        <begin position="27"/>
        <end position="54"/>
    </location>
</feature>
<keyword evidence="1" id="KW-0175">Coiled coil</keyword>
<evidence type="ECO:0000313" key="3">
    <source>
        <dbReference type="Proteomes" id="UP000023152"/>
    </source>
</evidence>
<sequence>MCDYDVFPKYESITKRRIRNSNGKNNQETIEKQFEEEKIRLENLRQRRQQLAKHRYNIFHGTRADKKEFLLVKKNEIVCIHRKFSTCFFLYYASAQKNEEFKEHLKIKRDLKTQALKEEENLHEKIVQFRDNVEKKTEIENIARRQYYQQLLAENKQVKVSHKPVNKIKKILYNSCKNIVKKFERKEGKRKFKKIRAKTRNFNNAGHQIYFKRKRFIVMSSIQFCCLDNKV</sequence>
<keyword evidence="3" id="KW-1185">Reference proteome</keyword>
<name>X6NZM2_RETFI</name>
<comment type="caution">
    <text evidence="2">The sequence shown here is derived from an EMBL/GenBank/DDBJ whole genome shotgun (WGS) entry which is preliminary data.</text>
</comment>
<organism evidence="2 3">
    <name type="scientific">Reticulomyxa filosa</name>
    <dbReference type="NCBI Taxonomy" id="46433"/>
    <lineage>
        <taxon>Eukaryota</taxon>
        <taxon>Sar</taxon>
        <taxon>Rhizaria</taxon>
        <taxon>Retaria</taxon>
        <taxon>Foraminifera</taxon>
        <taxon>Monothalamids</taxon>
        <taxon>Reticulomyxidae</taxon>
        <taxon>Reticulomyxa</taxon>
    </lineage>
</organism>
<evidence type="ECO:0000256" key="1">
    <source>
        <dbReference type="SAM" id="Coils"/>
    </source>
</evidence>
<accession>X6NZM2</accession>
<gene>
    <name evidence="2" type="ORF">RFI_06372</name>
</gene>
<evidence type="ECO:0000313" key="2">
    <source>
        <dbReference type="EMBL" id="ETO30747.1"/>
    </source>
</evidence>
<dbReference type="EMBL" id="ASPP01005332">
    <property type="protein sequence ID" value="ETO30747.1"/>
    <property type="molecule type" value="Genomic_DNA"/>
</dbReference>
<dbReference type="Proteomes" id="UP000023152">
    <property type="component" value="Unassembled WGS sequence"/>
</dbReference>
<dbReference type="AlphaFoldDB" id="X6NZM2"/>